<name>A0A645JM67_9ZZZZ</name>
<dbReference type="AlphaFoldDB" id="A0A645JM67"/>
<reference evidence="1" key="1">
    <citation type="submission" date="2019-08" db="EMBL/GenBank/DDBJ databases">
        <authorList>
            <person name="Kucharzyk K."/>
            <person name="Murdoch R.W."/>
            <person name="Higgins S."/>
            <person name="Loffler F."/>
        </authorList>
    </citation>
    <scope>NUCLEOTIDE SEQUENCE</scope>
</reference>
<comment type="caution">
    <text evidence="1">The sequence shown here is derived from an EMBL/GenBank/DDBJ whole genome shotgun (WGS) entry which is preliminary data.</text>
</comment>
<protein>
    <submittedName>
        <fullName evidence="1">Uncharacterized protein</fullName>
    </submittedName>
</protein>
<organism evidence="1">
    <name type="scientific">bioreactor metagenome</name>
    <dbReference type="NCBI Taxonomy" id="1076179"/>
    <lineage>
        <taxon>unclassified sequences</taxon>
        <taxon>metagenomes</taxon>
        <taxon>ecological metagenomes</taxon>
    </lineage>
</organism>
<sequence length="103" mass="11767">MQHFPVAIAVDVAGGDEAGAGFKAEGQVALEPERCAFPGSRRHDDGVERFRRGDRSLQRREIGCFQYLSHLIGSHCGFTVGLRFHYYTRFFFKWNGKNHKKHV</sequence>
<accession>A0A645JM67</accession>
<proteinExistence type="predicted"/>
<evidence type="ECO:0000313" key="1">
    <source>
        <dbReference type="EMBL" id="MPN60703.1"/>
    </source>
</evidence>
<dbReference type="EMBL" id="VSSQ01136316">
    <property type="protein sequence ID" value="MPN60703.1"/>
    <property type="molecule type" value="Genomic_DNA"/>
</dbReference>
<gene>
    <name evidence="1" type="ORF">SDC9_208434</name>
</gene>